<feature type="region of interest" description="Disordered" evidence="1">
    <location>
        <begin position="1"/>
        <end position="28"/>
    </location>
</feature>
<evidence type="ECO:0000313" key="2">
    <source>
        <dbReference type="EMBL" id="CAE7517838.1"/>
    </source>
</evidence>
<dbReference type="AlphaFoldDB" id="A0A812T5V0"/>
<dbReference type="EMBL" id="CAJNIZ010029668">
    <property type="protein sequence ID" value="CAE7517838.1"/>
    <property type="molecule type" value="Genomic_DNA"/>
</dbReference>
<dbReference type="Proteomes" id="UP000649617">
    <property type="component" value="Unassembled WGS sequence"/>
</dbReference>
<sequence length="251" mass="27864">SRFTSAETKLEEVETQQRRATKISEKLSADEAAHTQDILSQLRSTHSQIVDGSTCTANDLQQVLQASHDLQSVLEQKVDSLLWKHTKQQPVLVDFSGLQLAGSAPSEQDSEMVKVAAELAAKVDSQLSNLTAKLEAFAEEAKRRTTDQETIRRAPCCDAEVQSEVVQVAEAEIQATEVLARKKRARATRHHARASRLSLAQAKELRTGKAKTGMPVFADESEMKKNLRQALVKVPYNVHDYYRTEGTLGLR</sequence>
<protein>
    <submittedName>
        <fullName evidence="2">Uncharacterized protein</fullName>
    </submittedName>
</protein>
<gene>
    <name evidence="2" type="ORF">SPIL2461_LOCUS13532</name>
</gene>
<keyword evidence="3" id="KW-1185">Reference proteome</keyword>
<evidence type="ECO:0000313" key="3">
    <source>
        <dbReference type="Proteomes" id="UP000649617"/>
    </source>
</evidence>
<feature type="non-terminal residue" evidence="2">
    <location>
        <position position="251"/>
    </location>
</feature>
<evidence type="ECO:0000256" key="1">
    <source>
        <dbReference type="SAM" id="MobiDB-lite"/>
    </source>
</evidence>
<feature type="compositionally biased region" description="Basic and acidic residues" evidence="1">
    <location>
        <begin position="8"/>
        <end position="28"/>
    </location>
</feature>
<accession>A0A812T5V0</accession>
<reference evidence="2" key="1">
    <citation type="submission" date="2021-02" db="EMBL/GenBank/DDBJ databases">
        <authorList>
            <person name="Dougan E. K."/>
            <person name="Rhodes N."/>
            <person name="Thang M."/>
            <person name="Chan C."/>
        </authorList>
    </citation>
    <scope>NUCLEOTIDE SEQUENCE</scope>
</reference>
<comment type="caution">
    <text evidence="2">The sequence shown here is derived from an EMBL/GenBank/DDBJ whole genome shotgun (WGS) entry which is preliminary data.</text>
</comment>
<name>A0A812T5V0_SYMPI</name>
<proteinExistence type="predicted"/>
<organism evidence="2 3">
    <name type="scientific">Symbiodinium pilosum</name>
    <name type="common">Dinoflagellate</name>
    <dbReference type="NCBI Taxonomy" id="2952"/>
    <lineage>
        <taxon>Eukaryota</taxon>
        <taxon>Sar</taxon>
        <taxon>Alveolata</taxon>
        <taxon>Dinophyceae</taxon>
        <taxon>Suessiales</taxon>
        <taxon>Symbiodiniaceae</taxon>
        <taxon>Symbiodinium</taxon>
    </lineage>
</organism>